<comment type="caution">
    <text evidence="3">The sequence shown here is derived from an EMBL/GenBank/DDBJ whole genome shotgun (WGS) entry which is preliminary data.</text>
</comment>
<dbReference type="Gene3D" id="1.20.920.20">
    <property type="match status" value="1"/>
</dbReference>
<evidence type="ECO:0000313" key="4">
    <source>
        <dbReference type="EMBL" id="CAF4674424.1"/>
    </source>
</evidence>
<name>A0A8S2ZSK0_9BILA</name>
<evidence type="ECO:0000259" key="1">
    <source>
        <dbReference type="Pfam" id="PF12781"/>
    </source>
</evidence>
<dbReference type="AlphaFoldDB" id="A0A8S2ZSK0"/>
<organism evidence="3 5">
    <name type="scientific">Rotaria magnacalcarata</name>
    <dbReference type="NCBI Taxonomy" id="392030"/>
    <lineage>
        <taxon>Eukaryota</taxon>
        <taxon>Metazoa</taxon>
        <taxon>Spiralia</taxon>
        <taxon>Gnathifera</taxon>
        <taxon>Rotifera</taxon>
        <taxon>Eurotatoria</taxon>
        <taxon>Bdelloidea</taxon>
        <taxon>Philodinida</taxon>
        <taxon>Philodinidae</taxon>
        <taxon>Rotaria</taxon>
    </lineage>
</organism>
<reference evidence="3" key="1">
    <citation type="submission" date="2021-02" db="EMBL/GenBank/DDBJ databases">
        <authorList>
            <person name="Nowell W R."/>
        </authorList>
    </citation>
    <scope>NUCLEOTIDE SEQUENCE</scope>
</reference>
<dbReference type="InterPro" id="IPR026983">
    <property type="entry name" value="DHC"/>
</dbReference>
<gene>
    <name evidence="2" type="ORF">BYL167_LOCUS35367</name>
    <name evidence="3" type="ORF">GIL414_LOCUS41679</name>
    <name evidence="4" type="ORF">SMN809_LOCUS42029</name>
</gene>
<dbReference type="GO" id="GO:0051959">
    <property type="term" value="F:dynein light intermediate chain binding"/>
    <property type="evidence" value="ECO:0007669"/>
    <property type="project" value="InterPro"/>
</dbReference>
<dbReference type="GO" id="GO:0045505">
    <property type="term" value="F:dynein intermediate chain binding"/>
    <property type="evidence" value="ECO:0007669"/>
    <property type="project" value="InterPro"/>
</dbReference>
<dbReference type="Proteomes" id="UP000681967">
    <property type="component" value="Unassembled WGS sequence"/>
</dbReference>
<sequence length="62" mass="7179">MMNEIWLKEIKKLSIPCNPNFNFANFLSVPTQVRDWNIQGLPSDTFSTENGVIVTRGNRWPL</sequence>
<proteinExistence type="predicted"/>
<dbReference type="PANTHER" id="PTHR22878:SF68">
    <property type="entry name" value="DYNEIN HEAVY CHAIN 6, AXONEMAL-LIKE"/>
    <property type="match status" value="1"/>
</dbReference>
<dbReference type="PANTHER" id="PTHR22878">
    <property type="entry name" value="DYNEIN HEAVY CHAIN 6, AXONEMAL-LIKE-RELATED"/>
    <property type="match status" value="1"/>
</dbReference>
<dbReference type="GO" id="GO:0007018">
    <property type="term" value="P:microtubule-based movement"/>
    <property type="evidence" value="ECO:0007669"/>
    <property type="project" value="InterPro"/>
</dbReference>
<dbReference type="GO" id="GO:0030286">
    <property type="term" value="C:dynein complex"/>
    <property type="evidence" value="ECO:0007669"/>
    <property type="project" value="InterPro"/>
</dbReference>
<protein>
    <recommendedName>
        <fullName evidence="1">Dynein heavy chain ATP-binding dynein motor region domain-containing protein</fullName>
    </recommendedName>
</protein>
<dbReference type="InterPro" id="IPR035706">
    <property type="entry name" value="AAA_9"/>
</dbReference>
<dbReference type="EMBL" id="CAJOBH010074247">
    <property type="protein sequence ID" value="CAF4486433.1"/>
    <property type="molecule type" value="Genomic_DNA"/>
</dbReference>
<dbReference type="EMBL" id="CAJOBI010120193">
    <property type="protein sequence ID" value="CAF4674424.1"/>
    <property type="molecule type" value="Genomic_DNA"/>
</dbReference>
<evidence type="ECO:0000313" key="5">
    <source>
        <dbReference type="Proteomes" id="UP000681720"/>
    </source>
</evidence>
<evidence type="ECO:0000313" key="3">
    <source>
        <dbReference type="EMBL" id="CAF4665776.1"/>
    </source>
</evidence>
<feature type="non-terminal residue" evidence="3">
    <location>
        <position position="62"/>
    </location>
</feature>
<dbReference type="Proteomes" id="UP000681720">
    <property type="component" value="Unassembled WGS sequence"/>
</dbReference>
<dbReference type="EMBL" id="CAJOBJ010118685">
    <property type="protein sequence ID" value="CAF4665776.1"/>
    <property type="molecule type" value="Genomic_DNA"/>
</dbReference>
<dbReference type="Proteomes" id="UP000676336">
    <property type="component" value="Unassembled WGS sequence"/>
</dbReference>
<evidence type="ECO:0000313" key="2">
    <source>
        <dbReference type="EMBL" id="CAF4486433.1"/>
    </source>
</evidence>
<feature type="domain" description="Dynein heavy chain ATP-binding dynein motor region" evidence="1">
    <location>
        <begin position="34"/>
        <end position="62"/>
    </location>
</feature>
<accession>A0A8S2ZSK0</accession>
<dbReference type="Pfam" id="PF12781">
    <property type="entry name" value="AAA_9"/>
    <property type="match status" value="1"/>
</dbReference>